<gene>
    <name evidence="2" type="ORF">HannXRQ_Chr05g0129671</name>
    <name evidence="1" type="ORF">HanXRQr2_Chr16g0770371</name>
</gene>
<proteinExistence type="predicted"/>
<dbReference type="EMBL" id="MNCJ02000331">
    <property type="protein sequence ID" value="KAF5761895.1"/>
    <property type="molecule type" value="Genomic_DNA"/>
</dbReference>
<sequence length="62" mass="7541">MDQNVYFYEFHFFFSKLLSVQTLRNEMPRIFQLPIKISSFYKRLDSIGSDLTRHISPRHTSR</sequence>
<accession>A0A251UM06</accession>
<keyword evidence="3" id="KW-1185">Reference proteome</keyword>
<reference evidence="2" key="2">
    <citation type="submission" date="2017-02" db="EMBL/GenBank/DDBJ databases">
        <title>Sunflower complete genome.</title>
        <authorList>
            <person name="Langlade N."/>
            <person name="Munos S."/>
        </authorList>
    </citation>
    <scope>NUCLEOTIDE SEQUENCE [LARGE SCALE GENOMIC DNA]</scope>
    <source>
        <tissue evidence="2">Leaves</tissue>
    </source>
</reference>
<dbReference type="InParanoid" id="A0A251UM06"/>
<reference evidence="1" key="3">
    <citation type="submission" date="2020-06" db="EMBL/GenBank/DDBJ databases">
        <title>Helianthus annuus Genome sequencing and assembly Release 2.</title>
        <authorList>
            <person name="Gouzy J."/>
            <person name="Langlade N."/>
            <person name="Munos S."/>
        </authorList>
    </citation>
    <scope>NUCLEOTIDE SEQUENCE</scope>
    <source>
        <tissue evidence="1">Leaves</tissue>
    </source>
</reference>
<organism evidence="2 3">
    <name type="scientific">Helianthus annuus</name>
    <name type="common">Common sunflower</name>
    <dbReference type="NCBI Taxonomy" id="4232"/>
    <lineage>
        <taxon>Eukaryota</taxon>
        <taxon>Viridiplantae</taxon>
        <taxon>Streptophyta</taxon>
        <taxon>Embryophyta</taxon>
        <taxon>Tracheophyta</taxon>
        <taxon>Spermatophyta</taxon>
        <taxon>Magnoliopsida</taxon>
        <taxon>eudicotyledons</taxon>
        <taxon>Gunneridae</taxon>
        <taxon>Pentapetalae</taxon>
        <taxon>asterids</taxon>
        <taxon>campanulids</taxon>
        <taxon>Asterales</taxon>
        <taxon>Asteraceae</taxon>
        <taxon>Asteroideae</taxon>
        <taxon>Heliantheae alliance</taxon>
        <taxon>Heliantheae</taxon>
        <taxon>Helianthus</taxon>
    </lineage>
</organism>
<dbReference type="AlphaFoldDB" id="A0A251UM06"/>
<dbReference type="Gramene" id="mRNA:HanXRQr2_Chr16g0770371">
    <property type="protein sequence ID" value="CDS:HanXRQr2_Chr16g0770371.1"/>
    <property type="gene ID" value="HanXRQr2_Chr16g0770371"/>
</dbReference>
<protein>
    <submittedName>
        <fullName evidence="2">Uncharacterized protein</fullName>
    </submittedName>
</protein>
<evidence type="ECO:0000313" key="1">
    <source>
        <dbReference type="EMBL" id="KAF5761895.1"/>
    </source>
</evidence>
<dbReference type="Proteomes" id="UP000215914">
    <property type="component" value="Chromosome 5"/>
</dbReference>
<dbReference type="EMBL" id="CM007894">
    <property type="protein sequence ID" value="OTG23802.1"/>
    <property type="molecule type" value="Genomic_DNA"/>
</dbReference>
<name>A0A251UM06_HELAN</name>
<evidence type="ECO:0000313" key="2">
    <source>
        <dbReference type="EMBL" id="OTG23802.1"/>
    </source>
</evidence>
<evidence type="ECO:0000313" key="3">
    <source>
        <dbReference type="Proteomes" id="UP000215914"/>
    </source>
</evidence>
<reference evidence="1 3" key="1">
    <citation type="journal article" date="2017" name="Nature">
        <title>The sunflower genome provides insights into oil metabolism, flowering and Asterid evolution.</title>
        <authorList>
            <person name="Badouin H."/>
            <person name="Gouzy J."/>
            <person name="Grassa C.J."/>
            <person name="Murat F."/>
            <person name="Staton S.E."/>
            <person name="Cottret L."/>
            <person name="Lelandais-Briere C."/>
            <person name="Owens G.L."/>
            <person name="Carrere S."/>
            <person name="Mayjonade B."/>
            <person name="Legrand L."/>
            <person name="Gill N."/>
            <person name="Kane N.C."/>
            <person name="Bowers J.E."/>
            <person name="Hubner S."/>
            <person name="Bellec A."/>
            <person name="Berard A."/>
            <person name="Berges H."/>
            <person name="Blanchet N."/>
            <person name="Boniface M.C."/>
            <person name="Brunel D."/>
            <person name="Catrice O."/>
            <person name="Chaidir N."/>
            <person name="Claudel C."/>
            <person name="Donnadieu C."/>
            <person name="Faraut T."/>
            <person name="Fievet G."/>
            <person name="Helmstetter N."/>
            <person name="King M."/>
            <person name="Knapp S.J."/>
            <person name="Lai Z."/>
            <person name="Le Paslier M.C."/>
            <person name="Lippi Y."/>
            <person name="Lorenzon L."/>
            <person name="Mandel J.R."/>
            <person name="Marage G."/>
            <person name="Marchand G."/>
            <person name="Marquand E."/>
            <person name="Bret-Mestries E."/>
            <person name="Morien E."/>
            <person name="Nambeesan S."/>
            <person name="Nguyen T."/>
            <person name="Pegot-Espagnet P."/>
            <person name="Pouilly N."/>
            <person name="Raftis F."/>
            <person name="Sallet E."/>
            <person name="Schiex T."/>
            <person name="Thomas J."/>
            <person name="Vandecasteele C."/>
            <person name="Vares D."/>
            <person name="Vear F."/>
            <person name="Vautrin S."/>
            <person name="Crespi M."/>
            <person name="Mangin B."/>
            <person name="Burke J.M."/>
            <person name="Salse J."/>
            <person name="Munos S."/>
            <person name="Vincourt P."/>
            <person name="Rieseberg L.H."/>
            <person name="Langlade N.B."/>
        </authorList>
    </citation>
    <scope>NUCLEOTIDE SEQUENCE [LARGE SCALE GENOMIC DNA]</scope>
    <source>
        <strain evidence="3">cv. SF193</strain>
        <tissue evidence="1">Leaves</tissue>
    </source>
</reference>